<dbReference type="AlphaFoldDB" id="G2Z6S7"/>
<dbReference type="Proteomes" id="UP000009186">
    <property type="component" value="Chromosome"/>
</dbReference>
<dbReference type="EMBL" id="FQ859183">
    <property type="protein sequence ID" value="CCB68919.1"/>
    <property type="molecule type" value="Genomic_DNA"/>
</dbReference>
<protein>
    <submittedName>
        <fullName evidence="1">Uncharacterized protein</fullName>
    </submittedName>
</protein>
<name>G2Z6S7_FLABF</name>
<evidence type="ECO:0000313" key="1">
    <source>
        <dbReference type="EMBL" id="CCB68919.1"/>
    </source>
</evidence>
<dbReference type="HOGENOM" id="CLU_3007641_0_0_10"/>
<dbReference type="KEGG" id="fbr:FBFL15_0815"/>
<reference evidence="1 2" key="1">
    <citation type="journal article" date="2011" name="Appl. Environ. Microbiol.">
        <title>Complete genome sequence of the fish pathogen Flavobacterium branchiophilum.</title>
        <authorList>
            <consortium name="1:IP"/>
            <consortium name="Microbial Evolutionary Genomics,F-75015 Paris"/>
            <consortium name="France 2:CNRS"/>
            <consortium name="URA2171"/>
            <consortium name="F-75015 Paris,France 3:Unite de Virologie et Immunologie Mol."/>
            <consortium name="INRA,78352 Jouy en Josas Cedex"/>
            <consortium name="France. 4:Unite de Mathemathique"/>
            <consortium name="Informatique et Genome,INRA"/>
            <consortium name="78352 Jouy en Josas Cedex"/>
            <consortium name="France. 5:CEA/Genoscope"/>
            <consortium name="Evry"/>
            <consortium name="France"/>
            <person name="Touchon M."/>
            <person name="Barbier P."/>
            <person name="Bernardet J.F."/>
            <person name="Loux V."/>
            <person name="Vacherie B."/>
            <person name="Barbe V."/>
            <person name="Rocha E.P."/>
            <person name="Duchaud E."/>
        </authorList>
    </citation>
    <scope>NUCLEOTIDE SEQUENCE [LARGE SCALE GENOMIC DNA]</scope>
    <source>
        <strain evidence="1 2">FL-15</strain>
    </source>
</reference>
<organism evidence="1 2">
    <name type="scientific">Flavobacterium branchiophilum (strain FL-15)</name>
    <dbReference type="NCBI Taxonomy" id="1034807"/>
    <lineage>
        <taxon>Bacteria</taxon>
        <taxon>Pseudomonadati</taxon>
        <taxon>Bacteroidota</taxon>
        <taxon>Flavobacteriia</taxon>
        <taxon>Flavobacteriales</taxon>
        <taxon>Flavobacteriaceae</taxon>
        <taxon>Flavobacterium</taxon>
    </lineage>
</organism>
<evidence type="ECO:0000313" key="2">
    <source>
        <dbReference type="Proteomes" id="UP000009186"/>
    </source>
</evidence>
<proteinExistence type="predicted"/>
<gene>
    <name evidence="1" type="ordered locus">FBFL15_0815</name>
</gene>
<sequence length="56" mass="6809">MHLLVESSSFLRNRKYYEGTMIAHLSDRDMYDFELAQTYKKKLERLYLGKNLHLLQ</sequence>
<accession>G2Z6S7</accession>
<keyword evidence="2" id="KW-1185">Reference proteome</keyword>